<dbReference type="PANTHER" id="PTHR12862:SF0">
    <property type="entry name" value="N-ACETYL-D-GLUCOSAMINE KINASE"/>
    <property type="match status" value="1"/>
</dbReference>
<evidence type="ECO:0000313" key="2">
    <source>
        <dbReference type="EMBL" id="GGJ28891.1"/>
    </source>
</evidence>
<dbReference type="SUPFAM" id="SSF53067">
    <property type="entry name" value="Actin-like ATPase domain"/>
    <property type="match status" value="2"/>
</dbReference>
<dbReference type="Pfam" id="PF01869">
    <property type="entry name" value="BcrAD_BadFG"/>
    <property type="match status" value="1"/>
</dbReference>
<protein>
    <submittedName>
        <fullName evidence="2">ATPase</fullName>
    </submittedName>
</protein>
<proteinExistence type="predicted"/>
<dbReference type="PANTHER" id="PTHR12862">
    <property type="entry name" value="BADF TYPE ATPASE DOMAIN-CONTAINING PROTEIN"/>
    <property type="match status" value="1"/>
</dbReference>
<dbReference type="EMBL" id="BMOD01000003">
    <property type="protein sequence ID" value="GGJ28891.1"/>
    <property type="molecule type" value="Genomic_DNA"/>
</dbReference>
<name>A0ABQ2CWT8_9DEIO</name>
<dbReference type="CDD" id="cd24007">
    <property type="entry name" value="ASKHA_NBD_eukNAGK-like"/>
    <property type="match status" value="1"/>
</dbReference>
<organism evidence="2 3">
    <name type="scientific">Deinococcus roseus</name>
    <dbReference type="NCBI Taxonomy" id="392414"/>
    <lineage>
        <taxon>Bacteria</taxon>
        <taxon>Thermotogati</taxon>
        <taxon>Deinococcota</taxon>
        <taxon>Deinococci</taxon>
        <taxon>Deinococcales</taxon>
        <taxon>Deinococcaceae</taxon>
        <taxon>Deinococcus</taxon>
    </lineage>
</organism>
<dbReference type="RefSeq" id="WP_189001703.1">
    <property type="nucleotide sequence ID" value="NZ_BMOD01000003.1"/>
</dbReference>
<evidence type="ECO:0000259" key="1">
    <source>
        <dbReference type="Pfam" id="PF01869"/>
    </source>
</evidence>
<gene>
    <name evidence="2" type="ORF">GCM10008938_13720</name>
</gene>
<sequence>MDYVLGLDGGGSKTAALLLSETGSVLGPFYTSGVNPFDNAKWKDTLNSFLNALPQVSLVSACFGLPGYGEMDTCSRQQEQTVQDWISDVPHDVVNDVQVAFEGAFCDQAGVLMLAGTGSMAWGSGGQKHIRVGGWGEQIGDEGSAHWIGHQALSLLTQTLDGRLQDEVFRANLLETLSIPSADPGPDLLSWFYTLTHPRSQVAALAQQVDRMAQAGNPTAQKLLSDASSHLACHIQTAWTRLGLQDSDLKWSYAGSLFKSQQVLSGVKNALPEGTLQEPLLRPLSGAVWHAAKKAGWDRPLERVRDAVSAVGYKG</sequence>
<comment type="caution">
    <text evidence="2">The sequence shown here is derived from an EMBL/GenBank/DDBJ whole genome shotgun (WGS) entry which is preliminary data.</text>
</comment>
<dbReference type="InterPro" id="IPR043129">
    <property type="entry name" value="ATPase_NBD"/>
</dbReference>
<dbReference type="Proteomes" id="UP000632222">
    <property type="component" value="Unassembled WGS sequence"/>
</dbReference>
<dbReference type="InterPro" id="IPR002731">
    <property type="entry name" value="ATPase_BadF"/>
</dbReference>
<keyword evidence="3" id="KW-1185">Reference proteome</keyword>
<evidence type="ECO:0000313" key="3">
    <source>
        <dbReference type="Proteomes" id="UP000632222"/>
    </source>
</evidence>
<reference evidence="3" key="1">
    <citation type="journal article" date="2019" name="Int. J. Syst. Evol. Microbiol.">
        <title>The Global Catalogue of Microorganisms (GCM) 10K type strain sequencing project: providing services to taxonomists for standard genome sequencing and annotation.</title>
        <authorList>
            <consortium name="The Broad Institute Genomics Platform"/>
            <consortium name="The Broad Institute Genome Sequencing Center for Infectious Disease"/>
            <person name="Wu L."/>
            <person name="Ma J."/>
        </authorList>
    </citation>
    <scope>NUCLEOTIDE SEQUENCE [LARGE SCALE GENOMIC DNA]</scope>
    <source>
        <strain evidence="3">JCM 14370</strain>
    </source>
</reference>
<dbReference type="InterPro" id="IPR039758">
    <property type="entry name" value="NAGK-like"/>
</dbReference>
<feature type="domain" description="ATPase BadF/BadG/BcrA/BcrD type" evidence="1">
    <location>
        <begin position="5"/>
        <end position="278"/>
    </location>
</feature>
<accession>A0ABQ2CWT8</accession>
<dbReference type="Gene3D" id="3.30.420.40">
    <property type="match status" value="2"/>
</dbReference>